<organism evidence="1 2">
    <name type="scientific">Pelobates cultripes</name>
    <name type="common">Western spadefoot toad</name>
    <dbReference type="NCBI Taxonomy" id="61616"/>
    <lineage>
        <taxon>Eukaryota</taxon>
        <taxon>Metazoa</taxon>
        <taxon>Chordata</taxon>
        <taxon>Craniata</taxon>
        <taxon>Vertebrata</taxon>
        <taxon>Euteleostomi</taxon>
        <taxon>Amphibia</taxon>
        <taxon>Batrachia</taxon>
        <taxon>Anura</taxon>
        <taxon>Pelobatoidea</taxon>
        <taxon>Pelobatidae</taxon>
        <taxon>Pelobates</taxon>
    </lineage>
</organism>
<feature type="non-terminal residue" evidence="1">
    <location>
        <position position="54"/>
    </location>
</feature>
<gene>
    <name evidence="1" type="ORF">PECUL_23A000680</name>
</gene>
<keyword evidence="2" id="KW-1185">Reference proteome</keyword>
<name>A0AAD1WVQ7_PELCU</name>
<accession>A0AAD1WVQ7</accession>
<proteinExistence type="predicted"/>
<evidence type="ECO:0000313" key="2">
    <source>
        <dbReference type="Proteomes" id="UP001295444"/>
    </source>
</evidence>
<reference evidence="1" key="1">
    <citation type="submission" date="2022-03" db="EMBL/GenBank/DDBJ databases">
        <authorList>
            <person name="Alioto T."/>
            <person name="Alioto T."/>
            <person name="Gomez Garrido J."/>
        </authorList>
    </citation>
    <scope>NUCLEOTIDE SEQUENCE</scope>
</reference>
<dbReference type="EMBL" id="OW240923">
    <property type="protein sequence ID" value="CAH2324292.1"/>
    <property type="molecule type" value="Genomic_DNA"/>
</dbReference>
<protein>
    <submittedName>
        <fullName evidence="1">Uncharacterized protein</fullName>
    </submittedName>
</protein>
<dbReference type="Proteomes" id="UP001295444">
    <property type="component" value="Chromosome 12"/>
</dbReference>
<evidence type="ECO:0000313" key="1">
    <source>
        <dbReference type="EMBL" id="CAH2324292.1"/>
    </source>
</evidence>
<dbReference type="AlphaFoldDB" id="A0AAD1WVQ7"/>
<feature type="non-terminal residue" evidence="1">
    <location>
        <position position="1"/>
    </location>
</feature>
<sequence>GDLLQADVETEELTRHRWGIVCLRTTKQTNGVQNVNVKFDCKRSLDSQRVSKSS</sequence>